<feature type="signal peptide" evidence="1">
    <location>
        <begin position="1"/>
        <end position="26"/>
    </location>
</feature>
<keyword evidence="3" id="KW-1185">Reference proteome</keyword>
<dbReference type="EMBL" id="JBHSEH010000004">
    <property type="protein sequence ID" value="MFC4425169.1"/>
    <property type="molecule type" value="Genomic_DNA"/>
</dbReference>
<keyword evidence="1" id="KW-0732">Signal</keyword>
<name>A0ABV8XHW0_9DEIO</name>
<reference evidence="3" key="1">
    <citation type="journal article" date="2019" name="Int. J. Syst. Evol. Microbiol.">
        <title>The Global Catalogue of Microorganisms (GCM) 10K type strain sequencing project: providing services to taxonomists for standard genome sequencing and annotation.</title>
        <authorList>
            <consortium name="The Broad Institute Genomics Platform"/>
            <consortium name="The Broad Institute Genome Sequencing Center for Infectious Disease"/>
            <person name="Wu L."/>
            <person name="Ma J."/>
        </authorList>
    </citation>
    <scope>NUCLEOTIDE SEQUENCE [LARGE SCALE GENOMIC DNA]</scope>
    <source>
        <strain evidence="3">CCUG 56029</strain>
    </source>
</reference>
<organism evidence="2 3">
    <name type="scientific">Deinococcus navajonensis</name>
    <dbReference type="NCBI Taxonomy" id="309884"/>
    <lineage>
        <taxon>Bacteria</taxon>
        <taxon>Thermotogati</taxon>
        <taxon>Deinococcota</taxon>
        <taxon>Deinococci</taxon>
        <taxon>Deinococcales</taxon>
        <taxon>Deinococcaceae</taxon>
        <taxon>Deinococcus</taxon>
    </lineage>
</organism>
<accession>A0ABV8XHW0</accession>
<dbReference type="PANTHER" id="PTHR30469:SF15">
    <property type="entry name" value="HLYD FAMILY OF SECRETION PROTEINS"/>
    <property type="match status" value="1"/>
</dbReference>
<evidence type="ECO:0000256" key="1">
    <source>
        <dbReference type="SAM" id="SignalP"/>
    </source>
</evidence>
<dbReference type="Proteomes" id="UP001595998">
    <property type="component" value="Unassembled WGS sequence"/>
</dbReference>
<evidence type="ECO:0000313" key="2">
    <source>
        <dbReference type="EMBL" id="MFC4425169.1"/>
    </source>
</evidence>
<feature type="chain" id="PRO_5045377424" evidence="1">
    <location>
        <begin position="27"/>
        <end position="414"/>
    </location>
</feature>
<dbReference type="PANTHER" id="PTHR30469">
    <property type="entry name" value="MULTIDRUG RESISTANCE PROTEIN MDTA"/>
    <property type="match status" value="1"/>
</dbReference>
<evidence type="ECO:0000313" key="3">
    <source>
        <dbReference type="Proteomes" id="UP001595998"/>
    </source>
</evidence>
<comment type="caution">
    <text evidence="2">The sequence shown here is derived from an EMBL/GenBank/DDBJ whole genome shotgun (WGS) entry which is preliminary data.</text>
</comment>
<sequence>MRRRPLVTVTFLASLLLGACSSPSSAKKKNDLDAAPPKTTVLSVQTVTATPGVLQVQRTAAATIRAERDSRVAAQSSGTVQRVLAQEGEQVPAGAGVLQLDDTAQRQALETARLQLRQAQISLDQARTTRAQSDRALQSAVTSAEAALAPARQNAASAEKLYSLGGVSLADVQAARSQLAQAQSTLAQARQNLALNGRSAQNSVPLQQVQVESAQVAVAQAEENLRRTVVRAPFAGTVAQLLLQEGEFAAQGSAVFRLVDPGSVRVKFSVPASDTGALQEGAALNLGYAGQNYVARVVDSAGIAGSDRLVPVTARVDGGVTLPVGAAAQARYRLILGRGVLLPSSAVLADAGGNAVFLVDAGRARRHKVNLVAESAGQVAVTGLEPGAAVIQPLPASLQDGAQVKVAGSAGSAP</sequence>
<proteinExistence type="predicted"/>
<dbReference type="RefSeq" id="WP_380036271.1">
    <property type="nucleotide sequence ID" value="NZ_JBHSEH010000004.1"/>
</dbReference>
<dbReference type="Gene3D" id="2.40.50.100">
    <property type="match status" value="1"/>
</dbReference>
<dbReference type="Gene3D" id="1.20.1600.10">
    <property type="entry name" value="Outer membrane efflux proteins (OEP)"/>
    <property type="match status" value="1"/>
</dbReference>
<dbReference type="Gene3D" id="2.40.420.20">
    <property type="match status" value="1"/>
</dbReference>
<protein>
    <submittedName>
        <fullName evidence="2">Efflux RND transporter periplasmic adaptor subunit</fullName>
    </submittedName>
</protein>
<dbReference type="SUPFAM" id="SSF111369">
    <property type="entry name" value="HlyD-like secretion proteins"/>
    <property type="match status" value="2"/>
</dbReference>
<gene>
    <name evidence="2" type="ORF">ACFOZ9_03020</name>
</gene>
<dbReference type="PROSITE" id="PS51257">
    <property type="entry name" value="PROKAR_LIPOPROTEIN"/>
    <property type="match status" value="1"/>
</dbReference>